<evidence type="ECO:0000313" key="3">
    <source>
        <dbReference type="Proteomes" id="UP000461162"/>
    </source>
</evidence>
<proteinExistence type="predicted"/>
<accession>A0A7K1KNB3</accession>
<name>A0A7K1KNB3_9BACT</name>
<gene>
    <name evidence="2" type="ORF">GKC30_07940</name>
</gene>
<reference evidence="2 3" key="1">
    <citation type="submission" date="2019-11" db="EMBL/GenBank/DDBJ databases">
        <title>Pseudodesulfovibrio alkaliphilus, sp. nov., an alkaliphilic sulfate-reducing bacteria from mud volcano of Taman peninsula, Russia.</title>
        <authorList>
            <person name="Frolova A."/>
            <person name="Merkel A.Y."/>
            <person name="Slobodkin A.I."/>
        </authorList>
    </citation>
    <scope>NUCLEOTIDE SEQUENCE [LARGE SCALE GENOMIC DNA]</scope>
    <source>
        <strain evidence="2 3">F-1</strain>
    </source>
</reference>
<dbReference type="EMBL" id="WODC01000004">
    <property type="protein sequence ID" value="MUM77559.1"/>
    <property type="molecule type" value="Genomic_DNA"/>
</dbReference>
<organism evidence="2 3">
    <name type="scientific">Pseudodesulfovibrio alkaliphilus</name>
    <dbReference type="NCBI Taxonomy" id="2661613"/>
    <lineage>
        <taxon>Bacteria</taxon>
        <taxon>Pseudomonadati</taxon>
        <taxon>Thermodesulfobacteriota</taxon>
        <taxon>Desulfovibrionia</taxon>
        <taxon>Desulfovibrionales</taxon>
        <taxon>Desulfovibrionaceae</taxon>
    </lineage>
</organism>
<keyword evidence="3" id="KW-1185">Reference proteome</keyword>
<evidence type="ECO:0000256" key="1">
    <source>
        <dbReference type="SAM" id="MobiDB-lite"/>
    </source>
</evidence>
<dbReference type="AlphaFoldDB" id="A0A7K1KNB3"/>
<protein>
    <submittedName>
        <fullName evidence="2">Uncharacterized protein</fullName>
    </submittedName>
</protein>
<feature type="compositionally biased region" description="Low complexity" evidence="1">
    <location>
        <begin position="53"/>
        <end position="63"/>
    </location>
</feature>
<dbReference type="RefSeq" id="WP_155933814.1">
    <property type="nucleotide sequence ID" value="NZ_WODC01000004.1"/>
</dbReference>
<dbReference type="Proteomes" id="UP000461162">
    <property type="component" value="Unassembled WGS sequence"/>
</dbReference>
<comment type="caution">
    <text evidence="2">The sequence shown here is derived from an EMBL/GenBank/DDBJ whole genome shotgun (WGS) entry which is preliminary data.</text>
</comment>
<feature type="region of interest" description="Disordered" evidence="1">
    <location>
        <begin position="51"/>
        <end position="75"/>
    </location>
</feature>
<sequence length="75" mass="8276">MKVRLAMAPTPLNVVVRLGRTWPRTLLRGTGAVSCVWSRKLRIRPRRLRLMDPAPGREAPPARGIGGNNGRSVHA</sequence>
<evidence type="ECO:0000313" key="2">
    <source>
        <dbReference type="EMBL" id="MUM77559.1"/>
    </source>
</evidence>